<dbReference type="KEGG" id="vte:BHY08_05455"/>
<evidence type="ECO:0000313" key="5">
    <source>
        <dbReference type="EMBL" id="APB31323.1"/>
    </source>
</evidence>
<dbReference type="STRING" id="519472.BHY08_05455"/>
<proteinExistence type="predicted"/>
<dbReference type="EMBL" id="CP017267">
    <property type="protein sequence ID" value="APB31323.1"/>
    <property type="molecule type" value="Genomic_DNA"/>
</dbReference>
<dbReference type="GO" id="GO:1990281">
    <property type="term" value="C:efflux pump complex"/>
    <property type="evidence" value="ECO:0007669"/>
    <property type="project" value="TreeGrafter"/>
</dbReference>
<gene>
    <name evidence="5" type="ORF">BHY08_05455</name>
</gene>
<dbReference type="RefSeq" id="WP_071456916.1">
    <property type="nucleotide sequence ID" value="NZ_CP017267.1"/>
</dbReference>
<keyword evidence="1" id="KW-0175">Coiled coil</keyword>
<keyword evidence="3" id="KW-1133">Transmembrane helix</keyword>
<organism evidence="5 6">
    <name type="scientific">Vagococcus teuberi</name>
    <dbReference type="NCBI Taxonomy" id="519472"/>
    <lineage>
        <taxon>Bacteria</taxon>
        <taxon>Bacillati</taxon>
        <taxon>Bacillota</taxon>
        <taxon>Bacilli</taxon>
        <taxon>Lactobacillales</taxon>
        <taxon>Enterococcaceae</taxon>
        <taxon>Vagococcus</taxon>
    </lineage>
</organism>
<feature type="region of interest" description="Disordered" evidence="2">
    <location>
        <begin position="364"/>
        <end position="385"/>
    </location>
</feature>
<keyword evidence="3" id="KW-0472">Membrane</keyword>
<feature type="coiled-coil region" evidence="1">
    <location>
        <begin position="104"/>
        <end position="135"/>
    </location>
</feature>
<feature type="domain" description="YknX-like beta-barrel" evidence="4">
    <location>
        <begin position="213"/>
        <end position="296"/>
    </location>
</feature>
<evidence type="ECO:0000313" key="6">
    <source>
        <dbReference type="Proteomes" id="UP000191200"/>
    </source>
</evidence>
<sequence>MSKKKKVVIGSIIGLVVIAAIGGKMVLSKKEPVNTKEEEKIEFYTVENVDQVFINGVVTPVMSKEFTKDTTLGKLGDLNVKNGENVTKDTVLYQYLDETTDSQIRDLKFQIESTQAEKEKAARQMQLEINEMNNAPTSESGEATSSPVSKESIDLKYDLGSYDIKMSQLQTQINELSEKQVNKVIAPFDGQVIIPQDQNRDSAILTLSSTDFYVEGSVNEKDLEKVKEKQIADVRTIADNKLYKGEVTYVSNIPNTQQATEGGASNSGNSLSTYTVKLSLKDAKEIRKGFHVQASIKLEDKKIEIPKEAVKVDDKTKEVYVLVDDFGTIAKRVVETTDQGASKDKIIVTSGLEGLDRVIISSEVPLTVGEPTPGGEVTENEGGEK</sequence>
<dbReference type="Pfam" id="PF25990">
    <property type="entry name" value="Beta-barrel_YknX"/>
    <property type="match status" value="1"/>
</dbReference>
<name>A0A1J0A5W5_9ENTE</name>
<dbReference type="GO" id="GO:0015562">
    <property type="term" value="F:efflux transmembrane transporter activity"/>
    <property type="evidence" value="ECO:0007669"/>
    <property type="project" value="TreeGrafter"/>
</dbReference>
<dbReference type="Proteomes" id="UP000191200">
    <property type="component" value="Chromosome"/>
</dbReference>
<dbReference type="Gene3D" id="2.40.30.170">
    <property type="match status" value="1"/>
</dbReference>
<reference evidence="5 6" key="1">
    <citation type="submission" date="2016-09" db="EMBL/GenBank/DDBJ databases">
        <title>Vagococcus teuberi sp. nov., isolated from the Malian artisanal sour milk fene.</title>
        <authorList>
            <person name="Wullschleger S."/>
            <person name="Seifert C."/>
            <person name="Baumgartner S."/>
            <person name="Lacroix C."/>
            <person name="Bonfoh B."/>
            <person name="Stevens M.J."/>
            <person name="Meile L."/>
        </authorList>
    </citation>
    <scope>NUCLEOTIDE SEQUENCE [LARGE SCALE GENOMIC DNA]</scope>
    <source>
        <strain evidence="5 6">DSM 21459</strain>
    </source>
</reference>
<dbReference type="AlphaFoldDB" id="A0A1J0A5W5"/>
<accession>A0A1J0A5W5</accession>
<dbReference type="Gene3D" id="2.40.420.20">
    <property type="match status" value="1"/>
</dbReference>
<keyword evidence="3" id="KW-0812">Transmembrane</keyword>
<dbReference type="PANTHER" id="PTHR30469">
    <property type="entry name" value="MULTIDRUG RESISTANCE PROTEIN MDTA"/>
    <property type="match status" value="1"/>
</dbReference>
<keyword evidence="6" id="KW-1185">Reference proteome</keyword>
<evidence type="ECO:0000256" key="2">
    <source>
        <dbReference type="SAM" id="MobiDB-lite"/>
    </source>
</evidence>
<dbReference type="InterPro" id="IPR058636">
    <property type="entry name" value="Beta-barrel_YknX"/>
</dbReference>
<protein>
    <recommendedName>
        <fullName evidence="4">YknX-like beta-barrel domain-containing protein</fullName>
    </recommendedName>
</protein>
<evidence type="ECO:0000256" key="3">
    <source>
        <dbReference type="SAM" id="Phobius"/>
    </source>
</evidence>
<dbReference type="OrthoDB" id="2155027at2"/>
<evidence type="ECO:0000256" key="1">
    <source>
        <dbReference type="SAM" id="Coils"/>
    </source>
</evidence>
<feature type="transmembrane region" description="Helical" evidence="3">
    <location>
        <begin position="7"/>
        <end position="27"/>
    </location>
</feature>
<evidence type="ECO:0000259" key="4">
    <source>
        <dbReference type="Pfam" id="PF25990"/>
    </source>
</evidence>